<gene>
    <name evidence="7" type="ORF">PV327_008245</name>
</gene>
<dbReference type="PANTHER" id="PTHR18921">
    <property type="entry name" value="MYOSIN HEAVY CHAIN - RELATED"/>
    <property type="match status" value="1"/>
</dbReference>
<dbReference type="PANTHER" id="PTHR18921:SF2">
    <property type="entry name" value="THYROID RECEPTOR-INTERACTING PROTEIN 11"/>
    <property type="match status" value="1"/>
</dbReference>
<dbReference type="GO" id="GO:0006888">
    <property type="term" value="P:endoplasmic reticulum to Golgi vesicle-mediated transport"/>
    <property type="evidence" value="ECO:0007669"/>
    <property type="project" value="TreeGrafter"/>
</dbReference>
<feature type="domain" description="GRIP" evidence="6">
    <location>
        <begin position="1381"/>
        <end position="1430"/>
    </location>
</feature>
<feature type="coiled-coil region" evidence="4">
    <location>
        <begin position="438"/>
        <end position="831"/>
    </location>
</feature>
<dbReference type="EMBL" id="JAQQBR010001834">
    <property type="protein sequence ID" value="KAK0161834.1"/>
    <property type="molecule type" value="Genomic_DNA"/>
</dbReference>
<organism evidence="7 8">
    <name type="scientific">Microctonus hyperodae</name>
    <name type="common">Parasitoid wasp</name>
    <dbReference type="NCBI Taxonomy" id="165561"/>
    <lineage>
        <taxon>Eukaryota</taxon>
        <taxon>Metazoa</taxon>
        <taxon>Ecdysozoa</taxon>
        <taxon>Arthropoda</taxon>
        <taxon>Hexapoda</taxon>
        <taxon>Insecta</taxon>
        <taxon>Pterygota</taxon>
        <taxon>Neoptera</taxon>
        <taxon>Endopterygota</taxon>
        <taxon>Hymenoptera</taxon>
        <taxon>Apocrita</taxon>
        <taxon>Ichneumonoidea</taxon>
        <taxon>Braconidae</taxon>
        <taxon>Euphorinae</taxon>
        <taxon>Microctonus</taxon>
    </lineage>
</organism>
<feature type="coiled-coil region" evidence="4">
    <location>
        <begin position="1185"/>
        <end position="1265"/>
    </location>
</feature>
<comment type="subcellular location">
    <subcellularLocation>
        <location evidence="1">Golgi apparatus</location>
    </subcellularLocation>
</comment>
<dbReference type="Proteomes" id="UP001168972">
    <property type="component" value="Unassembled WGS sequence"/>
</dbReference>
<evidence type="ECO:0000313" key="8">
    <source>
        <dbReference type="Proteomes" id="UP001168972"/>
    </source>
</evidence>
<keyword evidence="3 4" id="KW-0175">Coiled coil</keyword>
<sequence length="1533" mass="176026">MAWFGDGLSSLSNLKGQITNFTKEVLSEGIVEEIDERSRQFEETNEKCIQLQELLNSKDAEIALLRRQNCELQKAVVELNAHSHESKDGSQDDEGGGFFWDPPPSKNRDAKSCNNVRELEERLCQATVRARELEMELEKYRDIVDKKEEITDGHQKAELMRTKQDMVNRIIQIGEKGREAERNMKKLQLDESAFVNDFRAAISKLNSSDQIHLVRCALNALELENGACESRGSNEKLDIGRKKNLISQYNHIEESGNTNGMHDKKDTELQNKIQKLEEENKSLLVSIDELDQQHAQSIEKILTLKDELQKKHQCLQVAYESLYVDYNAIQEKIKMVENESTKEKNPLEAIEQNGTILNLKLATEDKNNQTEPLTMEEKINQTIRNYTDTEMQTEGNNNEVDNNVLLNEIAQKVNEIVKNTHIHLEEGETIFEAIAKHCVEAEWKIDMLERQLTGLSSELRDTNEIKDSLQMDFDEQQSTIESLEMAIQHMKSNLPSIPEASEERVATLEVETESMAQEIKRLQCEYDTLRNKNSELITSMSNMEGSLRNQENLEAEVRNTKQQLEIAQQQLAGASKNVENNENMMEDLSRRLHSSLDENTELRKKIDNLESRDKQMQEELNVYIEKCKGLDENLELIEELKLDINNVRKELKNSAENTKRLEKELAIADDAKKEIERDILSLSHEKEQLEMEFAMLKKCGSVDEDSEVLKDLRSQLESANREKDDLEYDLMNMRKELDLALSESSKRDSLCNELIMENERLIKENNIVLEQMDSVTNEWQERLELLQTEMNLLQQEHLTLQEEATVDKTELAEIRRKTEQLEEKSINMEKNFHVSKSECEMLKSDCENLRSRANMVTELESELQRMQLIENKLVASVSETEELNQKLISLQDKNNELIVIRDKYLNLEEQLKNTHDLEEKLKNSENHCQQLEDQLSILTSKHENLLTSKLIDEENQEIRKTLETKIAELELSIEEKNQLSEKLNACQRELQSTIENSKESADMAKETIETLSQIIKQKDQEIESVKLTMASDLEQKIVMNESNLASLNVERDELVKLVQVKHNESLQYHAEIQRMTQLFNEQASALQTAVAERESYENLLKQKEADILWAQNELQVVRQRLKNFEESMNHGETCNIVEHSIQISQVAVLNEKCNAMEAALIKEQSNNRILQSQLTDSQQRDSAAAKELERLRTHLVEMEENYTEEALLIEQSKKELETKLLQAEETLKNSSTVYTSANIRANQQVETLQQQMTLIIQQRDEIQNKLSIAEDKVLRHAASLMNLQIVLEQFQRDKESDIRNATEKIREQLKDSHKKQEELNAEIISLKEQLAEAKECLLAASRLSQQLNKKSERIQELNDEVAKLTELVDTAEQRIEEAKQSGEGKVDKSLIKNLLLGFMASSNSDKLSVLRVFATVLDFNEMERDKAGLNHPTAHGGWFSGLLSSGGTPTKDQEASLSAAFVRFLESESKPMPPIPPLPISNTPISRPGHSRQHSSSSTQSGLLLSNISLPSFPDFIPSRNTGSILKEVLKDS</sequence>
<evidence type="ECO:0000256" key="3">
    <source>
        <dbReference type="ARBA" id="ARBA00023054"/>
    </source>
</evidence>
<dbReference type="GO" id="GO:0031267">
    <property type="term" value="F:small GTPase binding"/>
    <property type="evidence" value="ECO:0007669"/>
    <property type="project" value="TreeGrafter"/>
</dbReference>
<feature type="coiled-coil region" evidence="4">
    <location>
        <begin position="1298"/>
        <end position="1381"/>
    </location>
</feature>
<evidence type="ECO:0000256" key="5">
    <source>
        <dbReference type="SAM" id="MobiDB-lite"/>
    </source>
</evidence>
<keyword evidence="2" id="KW-0333">Golgi apparatus</keyword>
<feature type="coiled-coil region" evidence="4">
    <location>
        <begin position="890"/>
        <end position="1050"/>
    </location>
</feature>
<dbReference type="GO" id="GO:0007030">
    <property type="term" value="P:Golgi organization"/>
    <property type="evidence" value="ECO:0007669"/>
    <property type="project" value="TreeGrafter"/>
</dbReference>
<evidence type="ECO:0000256" key="1">
    <source>
        <dbReference type="ARBA" id="ARBA00004555"/>
    </source>
</evidence>
<comment type="caution">
    <text evidence="7">The sequence shown here is derived from an EMBL/GenBank/DDBJ whole genome shotgun (WGS) entry which is preliminary data.</text>
</comment>
<name>A0AA39F2N8_MICHY</name>
<keyword evidence="8" id="KW-1185">Reference proteome</keyword>
<protein>
    <recommendedName>
        <fullName evidence="6">GRIP domain-containing protein</fullName>
    </recommendedName>
</protein>
<feature type="compositionally biased region" description="Low complexity" evidence="5">
    <location>
        <begin position="1480"/>
        <end position="1501"/>
    </location>
</feature>
<dbReference type="InterPro" id="IPR000237">
    <property type="entry name" value="GRIP_dom"/>
</dbReference>
<dbReference type="PROSITE" id="PS50913">
    <property type="entry name" value="GRIP"/>
    <property type="match status" value="1"/>
</dbReference>
<evidence type="ECO:0000256" key="4">
    <source>
        <dbReference type="SAM" id="Coils"/>
    </source>
</evidence>
<accession>A0AA39F2N8</accession>
<feature type="coiled-coil region" evidence="4">
    <location>
        <begin position="1086"/>
        <end position="1113"/>
    </location>
</feature>
<feature type="region of interest" description="Disordered" evidence="5">
    <location>
        <begin position="1470"/>
        <end position="1501"/>
    </location>
</feature>
<feature type="coiled-coil region" evidence="4">
    <location>
        <begin position="266"/>
        <end position="339"/>
    </location>
</feature>
<dbReference type="GO" id="GO:0005794">
    <property type="term" value="C:Golgi apparatus"/>
    <property type="evidence" value="ECO:0007669"/>
    <property type="project" value="UniProtKB-SubCell"/>
</dbReference>
<evidence type="ECO:0000256" key="2">
    <source>
        <dbReference type="ARBA" id="ARBA00023034"/>
    </source>
</evidence>
<evidence type="ECO:0000259" key="6">
    <source>
        <dbReference type="PROSITE" id="PS50913"/>
    </source>
</evidence>
<proteinExistence type="predicted"/>
<reference evidence="7" key="2">
    <citation type="submission" date="2023-03" db="EMBL/GenBank/DDBJ databases">
        <authorList>
            <person name="Inwood S.N."/>
            <person name="Skelly J.G."/>
            <person name="Guhlin J."/>
            <person name="Harrop T.W.R."/>
            <person name="Goldson S.G."/>
            <person name="Dearden P.K."/>
        </authorList>
    </citation>
    <scope>NUCLEOTIDE SEQUENCE</scope>
    <source>
        <strain evidence="7">Lincoln</strain>
        <tissue evidence="7">Whole body</tissue>
    </source>
</reference>
<feature type="region of interest" description="Disordered" evidence="5">
    <location>
        <begin position="82"/>
        <end position="111"/>
    </location>
</feature>
<evidence type="ECO:0000313" key="7">
    <source>
        <dbReference type="EMBL" id="KAK0161834.1"/>
    </source>
</evidence>
<reference evidence="7" key="1">
    <citation type="journal article" date="2023" name="bioRxiv">
        <title>Scaffold-level genome assemblies of two parasitoid biocontrol wasps reveal the parthenogenesis mechanism and an associated novel virus.</title>
        <authorList>
            <person name="Inwood S."/>
            <person name="Skelly J."/>
            <person name="Guhlin J."/>
            <person name="Harrop T."/>
            <person name="Goldson S."/>
            <person name="Dearden P."/>
        </authorList>
    </citation>
    <scope>NUCLEOTIDE SEQUENCE</scope>
    <source>
        <strain evidence="7">Lincoln</strain>
        <tissue evidence="7">Whole body</tissue>
    </source>
</reference>